<dbReference type="OrthoDB" id="3250044at2759"/>
<dbReference type="Proteomes" id="UP000325672">
    <property type="component" value="Unassembled WGS sequence"/>
</dbReference>
<evidence type="ECO:0000313" key="2">
    <source>
        <dbReference type="Proteomes" id="UP000325672"/>
    </source>
</evidence>
<dbReference type="EMBL" id="ML743643">
    <property type="protein sequence ID" value="KAE8132000.1"/>
    <property type="molecule type" value="Genomic_DNA"/>
</dbReference>
<evidence type="ECO:0000313" key="1">
    <source>
        <dbReference type="EMBL" id="KAE8132000.1"/>
    </source>
</evidence>
<proteinExistence type="predicted"/>
<reference evidence="1 2" key="1">
    <citation type="submission" date="2019-04" db="EMBL/GenBank/DDBJ databases">
        <title>Friends and foes A comparative genomics study of 23 Aspergillus species from section Flavi.</title>
        <authorList>
            <consortium name="DOE Joint Genome Institute"/>
            <person name="Kjaerbolling I."/>
            <person name="Vesth T."/>
            <person name="Frisvad J.C."/>
            <person name="Nybo J.L."/>
            <person name="Theobald S."/>
            <person name="Kildgaard S."/>
            <person name="Isbrandt T."/>
            <person name="Kuo A."/>
            <person name="Sato A."/>
            <person name="Lyhne E.K."/>
            <person name="Kogle M.E."/>
            <person name="Wiebenga A."/>
            <person name="Kun R.S."/>
            <person name="Lubbers R.J."/>
            <person name="Makela M.R."/>
            <person name="Barry K."/>
            <person name="Chovatia M."/>
            <person name="Clum A."/>
            <person name="Daum C."/>
            <person name="Haridas S."/>
            <person name="He G."/>
            <person name="LaButti K."/>
            <person name="Lipzen A."/>
            <person name="Mondo S."/>
            <person name="Riley R."/>
            <person name="Salamov A."/>
            <person name="Simmons B.A."/>
            <person name="Magnuson J.K."/>
            <person name="Henrissat B."/>
            <person name="Mortensen U.H."/>
            <person name="Larsen T.O."/>
            <person name="Devries R.P."/>
            <person name="Grigoriev I.V."/>
            <person name="Machida M."/>
            <person name="Baker S.E."/>
            <person name="Andersen M.R."/>
        </authorList>
    </citation>
    <scope>NUCLEOTIDE SEQUENCE [LARGE SCALE GENOMIC DNA]</scope>
    <source>
        <strain evidence="1 2">CBS 117625</strain>
    </source>
</reference>
<dbReference type="GeneID" id="43645213"/>
<gene>
    <name evidence="1" type="ORF">BDV38DRAFT_288152</name>
</gene>
<sequence length="116" mass="13001">MRTSSWIGFEGTTLDVVWKELGWFMTAKLGLQLRRFVKIPRSVTSSTAGSLGTVEYKSFWLEDRYGLPANSGPAEIVHVSCFLPVRIHVQFQHSSRLGLDGPFMVTSICLDHGRLS</sequence>
<organism evidence="1 2">
    <name type="scientific">Aspergillus pseudotamarii</name>
    <dbReference type="NCBI Taxonomy" id="132259"/>
    <lineage>
        <taxon>Eukaryota</taxon>
        <taxon>Fungi</taxon>
        <taxon>Dikarya</taxon>
        <taxon>Ascomycota</taxon>
        <taxon>Pezizomycotina</taxon>
        <taxon>Eurotiomycetes</taxon>
        <taxon>Eurotiomycetidae</taxon>
        <taxon>Eurotiales</taxon>
        <taxon>Aspergillaceae</taxon>
        <taxon>Aspergillus</taxon>
        <taxon>Aspergillus subgen. Circumdati</taxon>
    </lineage>
</organism>
<keyword evidence="2" id="KW-1185">Reference proteome</keyword>
<protein>
    <submittedName>
        <fullName evidence="1">Uncharacterized protein</fullName>
    </submittedName>
</protein>
<name>A0A5N6SE62_ASPPS</name>
<dbReference type="RefSeq" id="XP_031908063.1">
    <property type="nucleotide sequence ID" value="XM_032061003.1"/>
</dbReference>
<dbReference type="AlphaFoldDB" id="A0A5N6SE62"/>
<accession>A0A5N6SE62</accession>